<feature type="compositionally biased region" description="Acidic residues" evidence="1">
    <location>
        <begin position="206"/>
        <end position="216"/>
    </location>
</feature>
<protein>
    <submittedName>
        <fullName evidence="2">Uncharacterized protein</fullName>
    </submittedName>
</protein>
<keyword evidence="3" id="KW-1185">Reference proteome</keyword>
<sequence length="216" mass="23821">MESSVVHHLGQLKELLPKASDASLPLVEAHVLPTLLPCEKKRRGDTRLLAIPSYLAESKPQPASLLKRKSSRKHRVYYVCTMRGCGWSGTGRKRHAQSRRACAAVPCSFVLDEGEPLKQQVHAFLSRCTPAQMELGLPPDGELAVPKRRADGTLDDKVLYVAVPQGAEAGSHVRIRVGVHAWELMQVPAHLRPGDVMELTRKKPSEEEEEGSDDEA</sequence>
<feature type="region of interest" description="Disordered" evidence="1">
    <location>
        <begin position="195"/>
        <end position="216"/>
    </location>
</feature>
<comment type="caution">
    <text evidence="2">The sequence shown here is derived from an EMBL/GenBank/DDBJ whole genome shotgun (WGS) entry which is preliminary data.</text>
</comment>
<accession>A0AB34J4H9</accession>
<dbReference type="EMBL" id="JBGBPQ010000014">
    <property type="protein sequence ID" value="KAL1511379.1"/>
    <property type="molecule type" value="Genomic_DNA"/>
</dbReference>
<gene>
    <name evidence="2" type="ORF">AB1Y20_006180</name>
</gene>
<evidence type="ECO:0000313" key="2">
    <source>
        <dbReference type="EMBL" id="KAL1511379.1"/>
    </source>
</evidence>
<dbReference type="Proteomes" id="UP001515480">
    <property type="component" value="Unassembled WGS sequence"/>
</dbReference>
<feature type="compositionally biased region" description="Basic and acidic residues" evidence="1">
    <location>
        <begin position="195"/>
        <end position="205"/>
    </location>
</feature>
<reference evidence="2 3" key="1">
    <citation type="journal article" date="2024" name="Science">
        <title>Giant polyketide synthase enzymes in the biosynthesis of giant marine polyether toxins.</title>
        <authorList>
            <person name="Fallon T.R."/>
            <person name="Shende V.V."/>
            <person name="Wierzbicki I.H."/>
            <person name="Pendleton A.L."/>
            <person name="Watervoot N.F."/>
            <person name="Auber R.P."/>
            <person name="Gonzalez D.J."/>
            <person name="Wisecaver J.H."/>
            <person name="Moore B.S."/>
        </authorList>
    </citation>
    <scope>NUCLEOTIDE SEQUENCE [LARGE SCALE GENOMIC DNA]</scope>
    <source>
        <strain evidence="2 3">12B1</strain>
    </source>
</reference>
<evidence type="ECO:0000313" key="3">
    <source>
        <dbReference type="Proteomes" id="UP001515480"/>
    </source>
</evidence>
<evidence type="ECO:0000256" key="1">
    <source>
        <dbReference type="SAM" id="MobiDB-lite"/>
    </source>
</evidence>
<organism evidence="2 3">
    <name type="scientific">Prymnesium parvum</name>
    <name type="common">Toxic golden alga</name>
    <dbReference type="NCBI Taxonomy" id="97485"/>
    <lineage>
        <taxon>Eukaryota</taxon>
        <taxon>Haptista</taxon>
        <taxon>Haptophyta</taxon>
        <taxon>Prymnesiophyceae</taxon>
        <taxon>Prymnesiales</taxon>
        <taxon>Prymnesiaceae</taxon>
        <taxon>Prymnesium</taxon>
    </lineage>
</organism>
<name>A0AB34J4H9_PRYPA</name>
<proteinExistence type="predicted"/>
<dbReference type="AlphaFoldDB" id="A0AB34J4H9"/>